<organism evidence="2 3">
    <name type="scientific">[Emmonsia] crescens</name>
    <dbReference type="NCBI Taxonomy" id="73230"/>
    <lineage>
        <taxon>Eukaryota</taxon>
        <taxon>Fungi</taxon>
        <taxon>Dikarya</taxon>
        <taxon>Ascomycota</taxon>
        <taxon>Pezizomycotina</taxon>
        <taxon>Eurotiomycetes</taxon>
        <taxon>Eurotiomycetidae</taxon>
        <taxon>Onygenales</taxon>
        <taxon>Ajellomycetaceae</taxon>
        <taxon>Emergomyces</taxon>
    </lineage>
</organism>
<dbReference type="PANTHER" id="PTHR23025">
    <property type="entry name" value="TRIACYLGLYCEROL LIPASE"/>
    <property type="match status" value="1"/>
</dbReference>
<dbReference type="PANTHER" id="PTHR23025:SF3">
    <property type="entry name" value="HORMONE-SENSITIVE LIPASE"/>
    <property type="match status" value="1"/>
</dbReference>
<reference evidence="3" key="1">
    <citation type="journal article" date="2015" name="PLoS Genet.">
        <title>The dynamic genome and transcriptome of the human fungal pathogen Blastomyces and close relative Emmonsia.</title>
        <authorList>
            <person name="Munoz J.F."/>
            <person name="Gauthier G.M."/>
            <person name="Desjardins C.A."/>
            <person name="Gallo J.E."/>
            <person name="Holder J."/>
            <person name="Sullivan T.D."/>
            <person name="Marty A.J."/>
            <person name="Carmen J.C."/>
            <person name="Chen Z."/>
            <person name="Ding L."/>
            <person name="Gujja S."/>
            <person name="Magrini V."/>
            <person name="Misas E."/>
            <person name="Mitreva M."/>
            <person name="Priest M."/>
            <person name="Saif S."/>
            <person name="Whiston E.A."/>
            <person name="Young S."/>
            <person name="Zeng Q."/>
            <person name="Goldman W.E."/>
            <person name="Mardis E.R."/>
            <person name="Taylor J.W."/>
            <person name="McEwen J.G."/>
            <person name="Clay O.K."/>
            <person name="Klein B.S."/>
            <person name="Cuomo C.A."/>
        </authorList>
    </citation>
    <scope>NUCLEOTIDE SEQUENCE [LARGE SCALE GENOMIC DNA]</scope>
    <source>
        <strain evidence="3">UAMH 3008</strain>
    </source>
</reference>
<dbReference type="Pfam" id="PF07859">
    <property type="entry name" value="Abhydrolase_3"/>
    <property type="match status" value="1"/>
</dbReference>
<gene>
    <name evidence="2" type="ORF">EMCG_01143</name>
</gene>
<dbReference type="GO" id="GO:0019433">
    <property type="term" value="P:triglyceride catabolic process"/>
    <property type="evidence" value="ECO:0007669"/>
    <property type="project" value="TreeGrafter"/>
</dbReference>
<sequence>MTSRSSLVVDSAKFRPTAVPEATIASNKYLSGVMANPINWWDVDVVKYRDMLLKGETVFPVPVLLPEATDFSIPSREAGRSIPCRVIRPAGNTPPAGIFMHMHFGGWVLGSEKIQDPRLKNYVDATNLIVISIGYRLAPENPYPASSHDCFDAAEWLIQNGVDEFGAPLKFLGGESVGGHLAMATAQHLLSHKDPKFSQFQLKGLVLHFGFFDVSWTPSMFNLKQDPPIFIDLLFMNKCREATFPDPATNFKDPSISPLYFNFFALPPETKLPPSFFTCGTEDIFIDDTMFMSAKWQMAGGEAIVKIVPGAPHGFFDMPEGMYPGTEEVRKEMYQFLTERL</sequence>
<dbReference type="AlphaFoldDB" id="A0A0G2JAR0"/>
<dbReference type="GO" id="GO:0005829">
    <property type="term" value="C:cytosol"/>
    <property type="evidence" value="ECO:0007669"/>
    <property type="project" value="TreeGrafter"/>
</dbReference>
<protein>
    <recommendedName>
        <fullName evidence="1">Alpha/beta hydrolase fold-3 domain-containing protein</fullName>
    </recommendedName>
</protein>
<dbReference type="InterPro" id="IPR013094">
    <property type="entry name" value="AB_hydrolase_3"/>
</dbReference>
<name>A0A0G2JAR0_9EURO</name>
<evidence type="ECO:0000259" key="1">
    <source>
        <dbReference type="Pfam" id="PF07859"/>
    </source>
</evidence>
<dbReference type="InterPro" id="IPR029058">
    <property type="entry name" value="AB_hydrolase_fold"/>
</dbReference>
<proteinExistence type="predicted"/>
<accession>A0A0G2JAR0</accession>
<dbReference type="GO" id="GO:0004771">
    <property type="term" value="F:sterol ester esterase activity"/>
    <property type="evidence" value="ECO:0007669"/>
    <property type="project" value="TreeGrafter"/>
</dbReference>
<evidence type="ECO:0000313" key="2">
    <source>
        <dbReference type="EMBL" id="KKZ66166.1"/>
    </source>
</evidence>
<dbReference type="Gene3D" id="3.40.50.1820">
    <property type="entry name" value="alpha/beta hydrolase"/>
    <property type="match status" value="1"/>
</dbReference>
<evidence type="ECO:0000313" key="3">
    <source>
        <dbReference type="Proteomes" id="UP000034164"/>
    </source>
</evidence>
<dbReference type="VEuPathDB" id="FungiDB:EMCG_01143"/>
<dbReference type="OrthoDB" id="408631at2759"/>
<dbReference type="SUPFAM" id="SSF53474">
    <property type="entry name" value="alpha/beta-Hydrolases"/>
    <property type="match status" value="1"/>
</dbReference>
<comment type="caution">
    <text evidence="2">The sequence shown here is derived from an EMBL/GenBank/DDBJ whole genome shotgun (WGS) entry which is preliminary data.</text>
</comment>
<feature type="domain" description="Alpha/beta hydrolase fold-3" evidence="1">
    <location>
        <begin position="100"/>
        <end position="316"/>
    </location>
</feature>
<dbReference type="GO" id="GO:0004806">
    <property type="term" value="F:triacylglycerol lipase activity"/>
    <property type="evidence" value="ECO:0007669"/>
    <property type="project" value="TreeGrafter"/>
</dbReference>
<dbReference type="EMBL" id="LCZI01000513">
    <property type="protein sequence ID" value="KKZ66166.1"/>
    <property type="molecule type" value="Genomic_DNA"/>
</dbReference>
<dbReference type="Proteomes" id="UP000034164">
    <property type="component" value="Unassembled WGS sequence"/>
</dbReference>